<dbReference type="GO" id="GO:0005737">
    <property type="term" value="C:cytoplasm"/>
    <property type="evidence" value="ECO:0007669"/>
    <property type="project" value="TreeGrafter"/>
</dbReference>
<evidence type="ECO:0000256" key="1">
    <source>
        <dbReference type="ARBA" id="ARBA00022786"/>
    </source>
</evidence>
<dbReference type="VEuPathDB" id="FungiDB:SCHCODRAFT_02573005"/>
<dbReference type="GO" id="GO:0019005">
    <property type="term" value="C:SCF ubiquitin ligase complex"/>
    <property type="evidence" value="ECO:0007669"/>
    <property type="project" value="TreeGrafter"/>
</dbReference>
<protein>
    <recommendedName>
        <fullName evidence="3">F-box domain-containing protein</fullName>
    </recommendedName>
</protein>
<evidence type="ECO:0000313" key="5">
    <source>
        <dbReference type="Proteomes" id="UP000007431"/>
    </source>
</evidence>
<feature type="region of interest" description="Disordered" evidence="2">
    <location>
        <begin position="1"/>
        <end position="89"/>
    </location>
</feature>
<dbReference type="Gene3D" id="1.20.1280.50">
    <property type="match status" value="1"/>
</dbReference>
<dbReference type="InterPro" id="IPR045464">
    <property type="entry name" value="Hrt3/FBXO9_C"/>
</dbReference>
<dbReference type="OrthoDB" id="2117972at2759"/>
<name>D8Q1H5_SCHCM</name>
<feature type="domain" description="F-box" evidence="3">
    <location>
        <begin position="204"/>
        <end position="250"/>
    </location>
</feature>
<accession>D8Q1H5</accession>
<feature type="compositionally biased region" description="Low complexity" evidence="2">
    <location>
        <begin position="79"/>
        <end position="89"/>
    </location>
</feature>
<reference evidence="4 5" key="1">
    <citation type="journal article" date="2010" name="Nat. Biotechnol.">
        <title>Genome sequence of the model mushroom Schizophyllum commune.</title>
        <authorList>
            <person name="Ohm R.A."/>
            <person name="de Jong J.F."/>
            <person name="Lugones L.G."/>
            <person name="Aerts A."/>
            <person name="Kothe E."/>
            <person name="Stajich J.E."/>
            <person name="de Vries R.P."/>
            <person name="Record E."/>
            <person name="Levasseur A."/>
            <person name="Baker S.E."/>
            <person name="Bartholomew K.A."/>
            <person name="Coutinho P.M."/>
            <person name="Erdmann S."/>
            <person name="Fowler T.J."/>
            <person name="Gathman A.C."/>
            <person name="Lombard V."/>
            <person name="Henrissat B."/>
            <person name="Knabe N."/>
            <person name="Kuees U."/>
            <person name="Lilly W.W."/>
            <person name="Lindquist E."/>
            <person name="Lucas S."/>
            <person name="Magnuson J.K."/>
            <person name="Piumi F."/>
            <person name="Raudaskoski M."/>
            <person name="Salamov A."/>
            <person name="Schmutz J."/>
            <person name="Schwarze F.W.M.R."/>
            <person name="vanKuyk P.A."/>
            <person name="Horton J.S."/>
            <person name="Grigoriev I.V."/>
            <person name="Woesten H.A.B."/>
        </authorList>
    </citation>
    <scope>NUCLEOTIDE SEQUENCE [LARGE SCALE GENOMIC DNA]</scope>
    <source>
        <strain evidence="5">H4-8 / FGSC 9210</strain>
    </source>
</reference>
<dbReference type="GeneID" id="9590883"/>
<dbReference type="InParanoid" id="D8Q1H5"/>
<dbReference type="Pfam" id="PF19270">
    <property type="entry name" value="FBO_C"/>
    <property type="match status" value="1"/>
</dbReference>
<dbReference type="HOGENOM" id="CLU_017706_2_0_1"/>
<dbReference type="STRING" id="578458.D8Q1H5"/>
<feature type="compositionally biased region" description="Basic and acidic residues" evidence="2">
    <location>
        <begin position="16"/>
        <end position="30"/>
    </location>
</feature>
<gene>
    <name evidence="4" type="ORF">SCHCODRAFT_67497</name>
</gene>
<dbReference type="InterPro" id="IPR001810">
    <property type="entry name" value="F-box_dom"/>
</dbReference>
<dbReference type="Pfam" id="PF12937">
    <property type="entry name" value="F-box-like"/>
    <property type="match status" value="1"/>
</dbReference>
<dbReference type="RefSeq" id="XP_003032845.1">
    <property type="nucleotide sequence ID" value="XM_003032799.1"/>
</dbReference>
<dbReference type="KEGG" id="scm:SCHCO_02573005"/>
<feature type="region of interest" description="Disordered" evidence="2">
    <location>
        <begin position="378"/>
        <end position="398"/>
    </location>
</feature>
<dbReference type="PROSITE" id="PS50181">
    <property type="entry name" value="FBOX"/>
    <property type="match status" value="1"/>
</dbReference>
<dbReference type="SUPFAM" id="SSF81383">
    <property type="entry name" value="F-box domain"/>
    <property type="match status" value="1"/>
</dbReference>
<dbReference type="AlphaFoldDB" id="D8Q1H5"/>
<dbReference type="PANTHER" id="PTHR12874:SF9">
    <property type="entry name" value="F-BOX ONLY PROTEIN 48"/>
    <property type="match status" value="1"/>
</dbReference>
<organism evidence="5">
    <name type="scientific">Schizophyllum commune (strain H4-8 / FGSC 9210)</name>
    <name type="common">Split gill fungus</name>
    <dbReference type="NCBI Taxonomy" id="578458"/>
    <lineage>
        <taxon>Eukaryota</taxon>
        <taxon>Fungi</taxon>
        <taxon>Dikarya</taxon>
        <taxon>Basidiomycota</taxon>
        <taxon>Agaricomycotina</taxon>
        <taxon>Agaricomycetes</taxon>
        <taxon>Agaricomycetidae</taxon>
        <taxon>Agaricales</taxon>
        <taxon>Schizophyllaceae</taxon>
        <taxon>Schizophyllum</taxon>
    </lineage>
</organism>
<evidence type="ECO:0000313" key="4">
    <source>
        <dbReference type="EMBL" id="EFI97942.1"/>
    </source>
</evidence>
<keyword evidence="1" id="KW-0833">Ubl conjugation pathway</keyword>
<dbReference type="InterPro" id="IPR036047">
    <property type="entry name" value="F-box-like_dom_sf"/>
</dbReference>
<evidence type="ECO:0000256" key="2">
    <source>
        <dbReference type="SAM" id="MobiDB-lite"/>
    </source>
</evidence>
<dbReference type="FunCoup" id="D8Q1H5">
    <property type="interactions" value="69"/>
</dbReference>
<dbReference type="eggNOG" id="KOG2997">
    <property type="taxonomic scope" value="Eukaryota"/>
</dbReference>
<dbReference type="EMBL" id="GL377305">
    <property type="protein sequence ID" value="EFI97942.1"/>
    <property type="molecule type" value="Genomic_DNA"/>
</dbReference>
<dbReference type="GO" id="GO:0031146">
    <property type="term" value="P:SCF-dependent proteasomal ubiquitin-dependent protein catabolic process"/>
    <property type="evidence" value="ECO:0007669"/>
    <property type="project" value="TreeGrafter"/>
</dbReference>
<keyword evidence="5" id="KW-1185">Reference proteome</keyword>
<sequence>MPILSAPKPPVDDSDDLRKFREAWKAEVQRRRGHGHHPSTDSTAHDTVDNVQDGQDDSECLPSTSTGTPDAAPRIRGKVPTVHPTSTSTVHLNPKLTAALDVYRRAVQCEQRGALDDALTLYRQAFRMEPNIDRLYQREEMILTMLEPPPAPPSADETLAGQLQKGLVPQPAVQVQGVVTGTLASVIAEFPHDVSFQPEDETQGVPLNMLPDEILVHILLMVDVTTLERFATVSQKTRLLTLDSGIWRALVVSTYQPPQVPSMEALTSVVASFQSDYRRLYIEHPRVRLDGVYIAVCHYVRQGLSENHWVNISHLITYNRFLRFFPNGDVLTLLANEEHAPKDIIPQLKPELRMQGLLRGHWRIVGDTVELTNLMDASGRYEPRRPRRGSHAQHNPPRPRYAFTMDLQLRSRPLGRWNKLEMASYNVMNLETGDISPVALKNERPFWFSKVKSYAS</sequence>
<dbReference type="Proteomes" id="UP000007431">
    <property type="component" value="Unassembled WGS sequence"/>
</dbReference>
<proteinExistence type="predicted"/>
<dbReference type="PANTHER" id="PTHR12874">
    <property type="entry name" value="F-BOX ONLY PROTEIN 48-RELATED"/>
    <property type="match status" value="1"/>
</dbReference>
<dbReference type="OMA" id="RWNRLDF"/>
<evidence type="ECO:0000259" key="3">
    <source>
        <dbReference type="PROSITE" id="PS50181"/>
    </source>
</evidence>